<dbReference type="GO" id="GO:0046982">
    <property type="term" value="F:protein heterodimerization activity"/>
    <property type="evidence" value="ECO:0007669"/>
    <property type="project" value="InterPro"/>
</dbReference>
<organism evidence="1 2">
    <name type="scientific">Temnothorax curvispinosus</name>
    <dbReference type="NCBI Taxonomy" id="300111"/>
    <lineage>
        <taxon>Eukaryota</taxon>
        <taxon>Metazoa</taxon>
        <taxon>Ecdysozoa</taxon>
        <taxon>Arthropoda</taxon>
        <taxon>Hexapoda</taxon>
        <taxon>Insecta</taxon>
        <taxon>Pterygota</taxon>
        <taxon>Neoptera</taxon>
        <taxon>Endopterygota</taxon>
        <taxon>Hymenoptera</taxon>
        <taxon>Apocrita</taxon>
        <taxon>Aculeata</taxon>
        <taxon>Formicoidea</taxon>
        <taxon>Formicidae</taxon>
        <taxon>Myrmicinae</taxon>
        <taxon>Temnothorax</taxon>
    </lineage>
</organism>
<dbReference type="Proteomes" id="UP000504618">
    <property type="component" value="Unplaced"/>
</dbReference>
<dbReference type="OrthoDB" id="7643562at2759"/>
<sequence length="191" mass="21080">MSTQPPAVKMKELRLPISRVKTIMKSSPSVDTVGQDGLYLVTKATISLKCIILFSQLISRLIIAILYLKKIVPYTRQEEIAEGACSCAVFPVPGTKSIIEHTLKYNVSCDEEGAEKCQQLCIALAESSRDKTPMLICEKQNVHVENLKVAVYMKSCNTALWTLTGLESIEPICCHEGKAVICDEAMSIIEN</sequence>
<proteinExistence type="predicted"/>
<evidence type="ECO:0000313" key="2">
    <source>
        <dbReference type="RefSeq" id="XP_024873211.1"/>
    </source>
</evidence>
<dbReference type="GeneID" id="112455488"/>
<dbReference type="AlphaFoldDB" id="A0A6J1PVH2"/>
<dbReference type="Gene3D" id="1.10.20.10">
    <property type="entry name" value="Histone, subunit A"/>
    <property type="match status" value="1"/>
</dbReference>
<evidence type="ECO:0000313" key="1">
    <source>
        <dbReference type="Proteomes" id="UP000504618"/>
    </source>
</evidence>
<reference evidence="2" key="1">
    <citation type="submission" date="2025-08" db="UniProtKB">
        <authorList>
            <consortium name="RefSeq"/>
        </authorList>
    </citation>
    <scope>IDENTIFICATION</scope>
    <source>
        <tissue evidence="2">Whole body</tissue>
    </source>
</reference>
<name>A0A6J1PVH2_9HYME</name>
<dbReference type="SUPFAM" id="SSF47113">
    <property type="entry name" value="Histone-fold"/>
    <property type="match status" value="1"/>
</dbReference>
<accession>A0A6J1PVH2</accession>
<keyword evidence="1" id="KW-1185">Reference proteome</keyword>
<gene>
    <name evidence="2" type="primary">LOC112455488</name>
</gene>
<dbReference type="RefSeq" id="XP_024873211.1">
    <property type="nucleotide sequence ID" value="XM_025017443.1"/>
</dbReference>
<dbReference type="InterPro" id="IPR009072">
    <property type="entry name" value="Histone-fold"/>
</dbReference>
<protein>
    <submittedName>
        <fullName evidence="2">Uncharacterized protein LOC112455488</fullName>
    </submittedName>
</protein>